<keyword evidence="2" id="KW-1185">Reference proteome</keyword>
<gene>
    <name evidence="1" type="ORF">Daesc_008247</name>
</gene>
<organism evidence="1 2">
    <name type="scientific">Daldinia eschscholtzii</name>
    <dbReference type="NCBI Taxonomy" id="292717"/>
    <lineage>
        <taxon>Eukaryota</taxon>
        <taxon>Fungi</taxon>
        <taxon>Dikarya</taxon>
        <taxon>Ascomycota</taxon>
        <taxon>Pezizomycotina</taxon>
        <taxon>Sordariomycetes</taxon>
        <taxon>Xylariomycetidae</taxon>
        <taxon>Xylariales</taxon>
        <taxon>Hypoxylaceae</taxon>
        <taxon>Daldinia</taxon>
    </lineage>
</organism>
<evidence type="ECO:0000313" key="2">
    <source>
        <dbReference type="Proteomes" id="UP001369815"/>
    </source>
</evidence>
<sequence>MLLLDFPPEIIRRVIEESMPEGFEKFMLTCRYVYECGKSLIDKHAAYIRENRYLNFEGIADYVPIVTWIYSVANDPVVARYVWHVDFCQRRRGPDVVYPRRRLNGDAVAMTRLREFIMESPYLRRAGVDGEEWARVILSKVETLDAEGRDKYFVFMGPFLLTLLPNLKSLMFSPPLSFRHAMESPATSTRYLDYYPQARRVMEMVTRRIEENPEGASLGQLAQVWVRDLENNNDKMDLRALVSFFTAPNPKALYLTNCQDYGAGPFFLGYHRNSLEMSLGLRKLVLEHTYVDNEAISLLLSRTPCLESFRFSYVSKNNSRPALDRWDVAAFIAGIGKHVGQHLEELIVTLEYLDGYVTNGVTSMKEFTSLKRLDFDVRAFHTPAIQARAKRVLISEDIIREIPPEAFEAIPRLVKILPPSLEEVNLFADNDKYRFNPEIVKRLLVDFAVDRWNFLPNLEIFGLWCKFSGLKRQDKIDLWHYARSKRITCNFNFNNESAWKTFLASRCTTHHYLSPSPFPTIDVFEDLTD</sequence>
<evidence type="ECO:0008006" key="3">
    <source>
        <dbReference type="Google" id="ProtNLM"/>
    </source>
</evidence>
<dbReference type="AlphaFoldDB" id="A0AAX6MBT5"/>
<dbReference type="EMBL" id="JBANMG010000008">
    <property type="protein sequence ID" value="KAK6949924.1"/>
    <property type="molecule type" value="Genomic_DNA"/>
</dbReference>
<dbReference type="Proteomes" id="UP001369815">
    <property type="component" value="Unassembled WGS sequence"/>
</dbReference>
<protein>
    <recommendedName>
        <fullName evidence="3">F-box domain-containing protein</fullName>
    </recommendedName>
</protein>
<evidence type="ECO:0000313" key="1">
    <source>
        <dbReference type="EMBL" id="KAK6949924.1"/>
    </source>
</evidence>
<accession>A0AAX6MBT5</accession>
<proteinExistence type="predicted"/>
<reference evidence="1 2" key="1">
    <citation type="journal article" date="2024" name="Front Chem Biol">
        <title>Unveiling the potential of Daldinia eschscholtzii MFLUCC 19-0629 through bioactivity and bioinformatics studies for enhanced sustainable agriculture production.</title>
        <authorList>
            <person name="Brooks S."/>
            <person name="Weaver J.A."/>
            <person name="Klomchit A."/>
            <person name="Alharthi S.A."/>
            <person name="Onlamun T."/>
            <person name="Nurani R."/>
            <person name="Vong T.K."/>
            <person name="Alberti F."/>
            <person name="Greco C."/>
        </authorList>
    </citation>
    <scope>NUCLEOTIDE SEQUENCE [LARGE SCALE GENOMIC DNA]</scope>
    <source>
        <strain evidence="1">MFLUCC 19-0629</strain>
    </source>
</reference>
<name>A0AAX6MBT5_9PEZI</name>
<dbReference type="SUPFAM" id="SSF52047">
    <property type="entry name" value="RNI-like"/>
    <property type="match status" value="1"/>
</dbReference>
<comment type="caution">
    <text evidence="1">The sequence shown here is derived from an EMBL/GenBank/DDBJ whole genome shotgun (WGS) entry which is preliminary data.</text>
</comment>